<dbReference type="EMBL" id="KL198253">
    <property type="protein sequence ID" value="KDQ05555.1"/>
    <property type="molecule type" value="Genomic_DNA"/>
</dbReference>
<organism evidence="2 3">
    <name type="scientific">Botryobasidium botryosum (strain FD-172 SS1)</name>
    <dbReference type="NCBI Taxonomy" id="930990"/>
    <lineage>
        <taxon>Eukaryota</taxon>
        <taxon>Fungi</taxon>
        <taxon>Dikarya</taxon>
        <taxon>Basidiomycota</taxon>
        <taxon>Agaricomycotina</taxon>
        <taxon>Agaricomycetes</taxon>
        <taxon>Cantharellales</taxon>
        <taxon>Botryobasidiaceae</taxon>
        <taxon>Botryobasidium</taxon>
    </lineage>
</organism>
<proteinExistence type="predicted"/>
<sequence>MANGKVRHARESIRPSLRTPATLPTPEQTSDTTDAAIKPRRNTISASAAVPAVPTRRSGRSRGVSVSSAAAPALPKPKPKPKPPLAAVDGSEDEGTEGPRELHVDAVMVVAKDAVLNDSASEEAEDFEEIDVEVSSSDDCEVPQTAAAAGGKGKKAVAQPKAAPKQLPQMQAELTSILFRYPFSKDQLTHSQMFLNINDAEWAAVRPKLVDRMPWENTQISLGYQILAGTQPRKQWLTLIQEADWAMLVRSLCDMIRSEKAKRGGGKSVEVVLQNLCVDKGSKKGSKSGAGQANPRAANRSSFGTSADGDEDPNEDPQAARRNQISLNIVTLRRHHTCQRAQCKNGPCYLLPNGDHHKLSNAELAYWAEKMLDEGASQEKYPLDPDDDIYIQLPPNTFTSQPRTIQVPPPRSSAHRRAPPVRHDSCPVVQPPPASQTIISMDPAGIVSTSNVKPDYPRITDWLNDTENRDGRNFAQYAPAFSDLGILRLDELGDITVHDLRTEAPGVFTFGIANAILRFAKADILALQNPPTSN</sequence>
<gene>
    <name evidence="2" type="ORF">BOTBODRAFT_40014</name>
</gene>
<evidence type="ECO:0000256" key="1">
    <source>
        <dbReference type="SAM" id="MobiDB-lite"/>
    </source>
</evidence>
<protein>
    <recommendedName>
        <fullName evidence="4">SAM domain-containing protein</fullName>
    </recommendedName>
</protein>
<feature type="region of interest" description="Disordered" evidence="1">
    <location>
        <begin position="281"/>
        <end position="320"/>
    </location>
</feature>
<dbReference type="HOGENOM" id="CLU_509942_0_0_1"/>
<reference evidence="3" key="1">
    <citation type="journal article" date="2014" name="Proc. Natl. Acad. Sci. U.S.A.">
        <title>Extensive sampling of basidiomycete genomes demonstrates inadequacy of the white-rot/brown-rot paradigm for wood decay fungi.</title>
        <authorList>
            <person name="Riley R."/>
            <person name="Salamov A.A."/>
            <person name="Brown D.W."/>
            <person name="Nagy L.G."/>
            <person name="Floudas D."/>
            <person name="Held B.W."/>
            <person name="Levasseur A."/>
            <person name="Lombard V."/>
            <person name="Morin E."/>
            <person name="Otillar R."/>
            <person name="Lindquist E.A."/>
            <person name="Sun H."/>
            <person name="LaButti K.M."/>
            <person name="Schmutz J."/>
            <person name="Jabbour D."/>
            <person name="Luo H."/>
            <person name="Baker S.E."/>
            <person name="Pisabarro A.G."/>
            <person name="Walton J.D."/>
            <person name="Blanchette R.A."/>
            <person name="Henrissat B."/>
            <person name="Martin F."/>
            <person name="Cullen D."/>
            <person name="Hibbett D.S."/>
            <person name="Grigoriev I.V."/>
        </authorList>
    </citation>
    <scope>NUCLEOTIDE SEQUENCE [LARGE SCALE GENOMIC DNA]</scope>
    <source>
        <strain evidence="3">FD-172 SS1</strain>
    </source>
</reference>
<keyword evidence="3" id="KW-1185">Reference proteome</keyword>
<feature type="compositionally biased region" description="Low complexity" evidence="1">
    <location>
        <begin position="61"/>
        <end position="73"/>
    </location>
</feature>
<feature type="compositionally biased region" description="Polar residues" evidence="1">
    <location>
        <begin position="395"/>
        <end position="404"/>
    </location>
</feature>
<evidence type="ECO:0000313" key="2">
    <source>
        <dbReference type="EMBL" id="KDQ05555.1"/>
    </source>
</evidence>
<accession>A0A067LTJ5</accession>
<dbReference type="AlphaFoldDB" id="A0A067LTJ5"/>
<feature type="region of interest" description="Disordered" evidence="1">
    <location>
        <begin position="1"/>
        <end position="98"/>
    </location>
</feature>
<evidence type="ECO:0000313" key="3">
    <source>
        <dbReference type="Proteomes" id="UP000027195"/>
    </source>
</evidence>
<dbReference type="InParanoid" id="A0A067LTJ5"/>
<evidence type="ECO:0008006" key="4">
    <source>
        <dbReference type="Google" id="ProtNLM"/>
    </source>
</evidence>
<name>A0A067LTJ5_BOTB1</name>
<dbReference type="OrthoDB" id="3027237at2759"/>
<feature type="region of interest" description="Disordered" evidence="1">
    <location>
        <begin position="395"/>
        <end position="431"/>
    </location>
</feature>
<dbReference type="Proteomes" id="UP000027195">
    <property type="component" value="Unassembled WGS sequence"/>
</dbReference>